<dbReference type="EMBL" id="PDWZ02000001">
    <property type="protein sequence ID" value="KAB2109673.1"/>
    <property type="molecule type" value="Genomic_DNA"/>
</dbReference>
<gene>
    <name evidence="1" type="ORF">AG0111_0g945</name>
</gene>
<comment type="caution">
    <text evidence="1">The sequence shown here is derived from an EMBL/GenBank/DDBJ whole genome shotgun (WGS) entry which is preliminary data.</text>
</comment>
<proteinExistence type="predicted"/>
<sequence>MSDADPSTLYHKQYQEARKLFDSDIVNCIAAAKKNLLDPTLPPFYIIKNCILVAGAVDEWNIADDWLRWAEQAFKKSHDLATRQQDNNSLEALAGLREELDELKEFKMEDFTGMTKEERDMIDAEMEELEALAEAENMTEVAAEYLEDSEAVAEAENTMEVAAEHLCIPIRPAGEPTHDTSDPAVGSKSRRQKSTRSKGGAYHAQQFSRSRSNAKLRPSVLNYDWARKEGDEKP</sequence>
<keyword evidence="2" id="KW-1185">Reference proteome</keyword>
<name>A0ACB6FZB9_9PLEO</name>
<evidence type="ECO:0000313" key="1">
    <source>
        <dbReference type="EMBL" id="KAB2109673.1"/>
    </source>
</evidence>
<organism evidence="1 2">
    <name type="scientific">Alternaria gaisen</name>
    <dbReference type="NCBI Taxonomy" id="167740"/>
    <lineage>
        <taxon>Eukaryota</taxon>
        <taxon>Fungi</taxon>
        <taxon>Dikarya</taxon>
        <taxon>Ascomycota</taxon>
        <taxon>Pezizomycotina</taxon>
        <taxon>Dothideomycetes</taxon>
        <taxon>Pleosporomycetidae</taxon>
        <taxon>Pleosporales</taxon>
        <taxon>Pleosporineae</taxon>
        <taxon>Pleosporaceae</taxon>
        <taxon>Alternaria</taxon>
        <taxon>Alternaria sect. Alternaria</taxon>
    </lineage>
</organism>
<accession>A0ACB6FZB9</accession>
<dbReference type="Proteomes" id="UP000293547">
    <property type="component" value="Unassembled WGS sequence"/>
</dbReference>
<evidence type="ECO:0000313" key="2">
    <source>
        <dbReference type="Proteomes" id="UP000293547"/>
    </source>
</evidence>
<reference evidence="1 2" key="1">
    <citation type="journal article" date="2019" name="bioRxiv">
        <title>Genomics, evolutionary history and diagnostics of the Alternaria alternata species group including apple and Asian pear pathotypes.</title>
        <authorList>
            <person name="Armitage A.D."/>
            <person name="Cockerton H.M."/>
            <person name="Sreenivasaprasad S."/>
            <person name="Woodhall J.W."/>
            <person name="Lane C.R."/>
            <person name="Harrison R.J."/>
            <person name="Clarkson J.P."/>
        </authorList>
    </citation>
    <scope>NUCLEOTIDE SEQUENCE [LARGE SCALE GENOMIC DNA]</scope>
    <source>
        <strain evidence="1 2">FERA 650</strain>
    </source>
</reference>
<protein>
    <submittedName>
        <fullName evidence="1">Uncharacterized protein</fullName>
    </submittedName>
</protein>